<feature type="coiled-coil region" evidence="1">
    <location>
        <begin position="143"/>
        <end position="170"/>
    </location>
</feature>
<reference evidence="3 4" key="1">
    <citation type="submission" date="2018-09" db="EMBL/GenBank/DDBJ databases">
        <title>Genomic Encyclopedia of Archaeal and Bacterial Type Strains, Phase II (KMG-II): from individual species to whole genera.</title>
        <authorList>
            <person name="Goeker M."/>
        </authorList>
    </citation>
    <scope>NUCLEOTIDE SEQUENCE [LARGE SCALE GENOMIC DNA]</scope>
    <source>
        <strain evidence="3 4">DSM 13151</strain>
    </source>
</reference>
<proteinExistence type="predicted"/>
<keyword evidence="1" id="KW-0175">Coiled coil</keyword>
<dbReference type="AlphaFoldDB" id="A0A3R7D8P6"/>
<evidence type="ECO:0000256" key="1">
    <source>
        <dbReference type="SAM" id="Coils"/>
    </source>
</evidence>
<dbReference type="Proteomes" id="UP000283805">
    <property type="component" value="Unassembled WGS sequence"/>
</dbReference>
<comment type="caution">
    <text evidence="3">The sequence shown here is derived from an EMBL/GenBank/DDBJ whole genome shotgun (WGS) entry which is preliminary data.</text>
</comment>
<dbReference type="EMBL" id="RAPO01000003">
    <property type="protein sequence ID" value="RKD93642.1"/>
    <property type="molecule type" value="Genomic_DNA"/>
</dbReference>
<evidence type="ECO:0000313" key="4">
    <source>
        <dbReference type="Proteomes" id="UP000283805"/>
    </source>
</evidence>
<feature type="domain" description="DUF7260" evidence="2">
    <location>
        <begin position="12"/>
        <end position="259"/>
    </location>
</feature>
<sequence length="270" mass="29682">MTGDATETASATDVHRALECVTEQRASVADRIDAFESFAACVRDLPAGPSATTAGPVAQATPTVMTSRAAGAGPATPDPCAVVRRTFLETIVPHTTIEIDGEESVVRALAAEFSRDIAVALTTNSTWTAELKTAVVEAATTRRFEAERLQAALETEAERLETLVDDLDSIVAWLRSTAAESLHQCGFDELRAKHDRLEEFCDRLGTVLEERQERLQDPVRDAGDVPYRTLVESVYASFDSRYPVLATLTRLYRICRECQRTVRDHLVRRA</sequence>
<name>A0A3R7D8P6_9EURY</name>
<dbReference type="Pfam" id="PF23921">
    <property type="entry name" value="DUF7260"/>
    <property type="match status" value="1"/>
</dbReference>
<protein>
    <recommendedName>
        <fullName evidence="2">DUF7260 domain-containing protein</fullName>
    </recommendedName>
</protein>
<dbReference type="OrthoDB" id="213880at2157"/>
<organism evidence="3 4">
    <name type="scientific">Halopiger aswanensis</name>
    <dbReference type="NCBI Taxonomy" id="148449"/>
    <lineage>
        <taxon>Archaea</taxon>
        <taxon>Methanobacteriati</taxon>
        <taxon>Methanobacteriota</taxon>
        <taxon>Stenosarchaea group</taxon>
        <taxon>Halobacteria</taxon>
        <taxon>Halobacteriales</taxon>
        <taxon>Natrialbaceae</taxon>
        <taxon>Halopiger</taxon>
    </lineage>
</organism>
<gene>
    <name evidence="3" type="ORF">ATJ93_3273</name>
</gene>
<evidence type="ECO:0000313" key="3">
    <source>
        <dbReference type="EMBL" id="RKD93642.1"/>
    </source>
</evidence>
<dbReference type="InterPro" id="IPR055684">
    <property type="entry name" value="DUF7260"/>
</dbReference>
<keyword evidence="4" id="KW-1185">Reference proteome</keyword>
<evidence type="ECO:0000259" key="2">
    <source>
        <dbReference type="Pfam" id="PF23921"/>
    </source>
</evidence>
<dbReference type="RefSeq" id="WP_120245634.1">
    <property type="nucleotide sequence ID" value="NZ_RAPO01000003.1"/>
</dbReference>
<accession>A0A3R7D8P6</accession>